<sequence>MTAYAPDERVMVSPRYMAGAGDRLADAIAPLIHLFGWPAQHDAATGHVKIDSPDGSVPASTR</sequence>
<dbReference type="EMBL" id="HE971709">
    <property type="protein sequence ID" value="CCK32009.1"/>
    <property type="molecule type" value="Genomic_DNA"/>
</dbReference>
<keyword evidence="2" id="KW-1185">Reference proteome</keyword>
<dbReference type="AlphaFoldDB" id="K4RFW2"/>
<reference evidence="1 2" key="1">
    <citation type="journal article" date="2012" name="J. Bacteriol.">
        <title>Genome sequence of the bacterium Streptomyces davawensis JCM 4913 and heterologous production of the unique antibiotic roseoflavin.</title>
        <authorList>
            <person name="Jankowitsch F."/>
            <person name="Schwarz J."/>
            <person name="Ruckert C."/>
            <person name="Gust B."/>
            <person name="Szczepanowski R."/>
            <person name="Blom J."/>
            <person name="Pelzer S."/>
            <person name="Kalinowski J."/>
            <person name="Mack M."/>
        </authorList>
    </citation>
    <scope>NUCLEOTIDE SEQUENCE [LARGE SCALE GENOMIC DNA]</scope>
    <source>
        <strain evidence="2">DSM 101723 / JCM 4913 / KCC S-0913 / 768</strain>
    </source>
</reference>
<evidence type="ECO:0000313" key="1">
    <source>
        <dbReference type="EMBL" id="CCK32009.1"/>
    </source>
</evidence>
<accession>K4RFW2</accession>
<dbReference type="STRING" id="1214101.BN159_7630"/>
<proteinExistence type="predicted"/>
<dbReference type="OrthoDB" id="4275522at2"/>
<dbReference type="HOGENOM" id="CLU_2902171_0_0_11"/>
<dbReference type="RefSeq" id="WP_015662335.1">
    <property type="nucleotide sequence ID" value="NC_020504.1"/>
</dbReference>
<dbReference type="PATRIC" id="fig|1214101.3.peg.7727"/>
<dbReference type="KEGG" id="sdv:BN159_7630"/>
<gene>
    <name evidence="1" type="ORF">BN159_7630</name>
</gene>
<evidence type="ECO:0000313" key="2">
    <source>
        <dbReference type="Proteomes" id="UP000008043"/>
    </source>
</evidence>
<name>K4RFW2_STRDJ</name>
<dbReference type="Proteomes" id="UP000008043">
    <property type="component" value="Chromosome"/>
</dbReference>
<organism evidence="1 2">
    <name type="scientific">Streptomyces davaonensis (strain DSM 101723 / JCM 4913 / KCC S-0913 / 768)</name>
    <dbReference type="NCBI Taxonomy" id="1214101"/>
    <lineage>
        <taxon>Bacteria</taxon>
        <taxon>Bacillati</taxon>
        <taxon>Actinomycetota</taxon>
        <taxon>Actinomycetes</taxon>
        <taxon>Kitasatosporales</taxon>
        <taxon>Streptomycetaceae</taxon>
        <taxon>Streptomyces</taxon>
    </lineage>
</organism>
<protein>
    <submittedName>
        <fullName evidence="1">Uncharacterized protein</fullName>
    </submittedName>
</protein>